<name>W7XFK7_TETTS</name>
<sequence>MDRFIVKYMCQKMDLRNSYQIKYCIHIRTLHQVNINYLNNSQYTLTGIKKMQLLFKKMVIKLLYPMGSKSNQLGINSIQQMNSLSKIQKRKKCIPCQSFRMFHQDKIGHNYSYSDQNKMGIYIQGTQSFYRQSNLSIPSYIKQHHLFDQKKGKLYSV</sequence>
<dbReference type="AlphaFoldDB" id="W7XFK7"/>
<evidence type="ECO:0000313" key="2">
    <source>
        <dbReference type="Proteomes" id="UP000009168"/>
    </source>
</evidence>
<reference evidence="2" key="1">
    <citation type="journal article" date="2006" name="PLoS Biol.">
        <title>Macronuclear genome sequence of the ciliate Tetrahymena thermophila, a model eukaryote.</title>
        <authorList>
            <person name="Eisen J.A."/>
            <person name="Coyne R.S."/>
            <person name="Wu M."/>
            <person name="Wu D."/>
            <person name="Thiagarajan M."/>
            <person name="Wortman J.R."/>
            <person name="Badger J.H."/>
            <person name="Ren Q."/>
            <person name="Amedeo P."/>
            <person name="Jones K.M."/>
            <person name="Tallon L.J."/>
            <person name="Delcher A.L."/>
            <person name="Salzberg S.L."/>
            <person name="Silva J.C."/>
            <person name="Haas B.J."/>
            <person name="Majoros W.H."/>
            <person name="Farzad M."/>
            <person name="Carlton J.M."/>
            <person name="Smith R.K. Jr."/>
            <person name="Garg J."/>
            <person name="Pearlman R.E."/>
            <person name="Karrer K.M."/>
            <person name="Sun L."/>
            <person name="Manning G."/>
            <person name="Elde N.C."/>
            <person name="Turkewitz A.P."/>
            <person name="Asai D.J."/>
            <person name="Wilkes D.E."/>
            <person name="Wang Y."/>
            <person name="Cai H."/>
            <person name="Collins K."/>
            <person name="Stewart B.A."/>
            <person name="Lee S.R."/>
            <person name="Wilamowska K."/>
            <person name="Weinberg Z."/>
            <person name="Ruzzo W.L."/>
            <person name="Wloga D."/>
            <person name="Gaertig J."/>
            <person name="Frankel J."/>
            <person name="Tsao C.-C."/>
            <person name="Gorovsky M.A."/>
            <person name="Keeling P.J."/>
            <person name="Waller R.F."/>
            <person name="Patron N.J."/>
            <person name="Cherry J.M."/>
            <person name="Stover N.A."/>
            <person name="Krieger C.J."/>
            <person name="del Toro C."/>
            <person name="Ryder H.F."/>
            <person name="Williamson S.C."/>
            <person name="Barbeau R.A."/>
            <person name="Hamilton E.P."/>
            <person name="Orias E."/>
        </authorList>
    </citation>
    <scope>NUCLEOTIDE SEQUENCE [LARGE SCALE GENOMIC DNA]</scope>
    <source>
        <strain evidence="2">SB210</strain>
    </source>
</reference>
<dbReference type="KEGG" id="tet:TTHERM_000198488"/>
<gene>
    <name evidence="1" type="ORF">TTHERM_000198488</name>
</gene>
<dbReference type="GeneID" id="24437794"/>
<dbReference type="InParanoid" id="W7XFK7"/>
<dbReference type="Proteomes" id="UP000009168">
    <property type="component" value="Unassembled WGS sequence"/>
</dbReference>
<proteinExistence type="predicted"/>
<dbReference type="EMBL" id="GG662857">
    <property type="protein sequence ID" value="EWS76637.1"/>
    <property type="molecule type" value="Genomic_DNA"/>
</dbReference>
<dbReference type="RefSeq" id="XP_012650805.1">
    <property type="nucleotide sequence ID" value="XM_012795351.1"/>
</dbReference>
<evidence type="ECO:0000313" key="1">
    <source>
        <dbReference type="EMBL" id="EWS76637.1"/>
    </source>
</evidence>
<accession>W7XFK7</accession>
<protein>
    <submittedName>
        <fullName evidence="1">Uncharacterized protein</fullName>
    </submittedName>
</protein>
<organism evidence="1 2">
    <name type="scientific">Tetrahymena thermophila (strain SB210)</name>
    <dbReference type="NCBI Taxonomy" id="312017"/>
    <lineage>
        <taxon>Eukaryota</taxon>
        <taxon>Sar</taxon>
        <taxon>Alveolata</taxon>
        <taxon>Ciliophora</taxon>
        <taxon>Intramacronucleata</taxon>
        <taxon>Oligohymenophorea</taxon>
        <taxon>Hymenostomatida</taxon>
        <taxon>Tetrahymenina</taxon>
        <taxon>Tetrahymenidae</taxon>
        <taxon>Tetrahymena</taxon>
    </lineage>
</organism>
<keyword evidence="2" id="KW-1185">Reference proteome</keyword>